<sequence>MRKSPGSNNFDQLLQTGSVVQLGEEMLLRTKIQEGDGWKYSRMGPVIIRNEKSKKHVTLVEENGCRSPGIRSICPFHPKQLNPLDNILYFRAFLFDDSAKGDDMILSVRMTGCLHAQDCFRNNICEESTFGTPHRLKRNINEKSNETTKWESVLQFKVVLSPQTETKLPVESYITKDNQYSLPSVFVIVLLIVLLLLVFFLTLILSFRLYFRHLGS</sequence>
<feature type="transmembrane region" description="Helical" evidence="1">
    <location>
        <begin position="185"/>
        <end position="211"/>
    </location>
</feature>
<evidence type="ECO:0008006" key="4">
    <source>
        <dbReference type="Google" id="ProtNLM"/>
    </source>
</evidence>
<dbReference type="PANTHER" id="PTHR39959:SF2">
    <property type="entry name" value="RE44287P"/>
    <property type="match status" value="1"/>
</dbReference>
<dbReference type="AlphaFoldDB" id="A0A653CP82"/>
<proteinExistence type="predicted"/>
<evidence type="ECO:0000256" key="1">
    <source>
        <dbReference type="SAM" id="Phobius"/>
    </source>
</evidence>
<keyword evidence="1" id="KW-0812">Transmembrane</keyword>
<accession>A0A653CP82</accession>
<name>A0A653CP82_CALMS</name>
<evidence type="ECO:0000313" key="3">
    <source>
        <dbReference type="Proteomes" id="UP000410492"/>
    </source>
</evidence>
<protein>
    <recommendedName>
        <fullName evidence="4">ZP domain-containing protein</fullName>
    </recommendedName>
</protein>
<dbReference type="PANTHER" id="PTHR39959">
    <property type="entry name" value="RE44287P-RELATED"/>
    <property type="match status" value="1"/>
</dbReference>
<reference evidence="2 3" key="1">
    <citation type="submission" date="2019-01" db="EMBL/GenBank/DDBJ databases">
        <authorList>
            <person name="Sayadi A."/>
        </authorList>
    </citation>
    <scope>NUCLEOTIDE SEQUENCE [LARGE SCALE GENOMIC DNA]</scope>
</reference>
<dbReference type="EMBL" id="CAACVG010008195">
    <property type="protein sequence ID" value="VEN48892.1"/>
    <property type="molecule type" value="Genomic_DNA"/>
</dbReference>
<dbReference type="Proteomes" id="UP000410492">
    <property type="component" value="Unassembled WGS sequence"/>
</dbReference>
<dbReference type="OrthoDB" id="6757328at2759"/>
<keyword evidence="1" id="KW-1133">Transmembrane helix</keyword>
<keyword evidence="1" id="KW-0472">Membrane</keyword>
<evidence type="ECO:0000313" key="2">
    <source>
        <dbReference type="EMBL" id="VEN48892.1"/>
    </source>
</evidence>
<keyword evidence="3" id="KW-1185">Reference proteome</keyword>
<gene>
    <name evidence="2" type="ORF">CALMAC_LOCUS10189</name>
</gene>
<organism evidence="2 3">
    <name type="scientific">Callosobruchus maculatus</name>
    <name type="common">Southern cowpea weevil</name>
    <name type="synonym">Pulse bruchid</name>
    <dbReference type="NCBI Taxonomy" id="64391"/>
    <lineage>
        <taxon>Eukaryota</taxon>
        <taxon>Metazoa</taxon>
        <taxon>Ecdysozoa</taxon>
        <taxon>Arthropoda</taxon>
        <taxon>Hexapoda</taxon>
        <taxon>Insecta</taxon>
        <taxon>Pterygota</taxon>
        <taxon>Neoptera</taxon>
        <taxon>Endopterygota</taxon>
        <taxon>Coleoptera</taxon>
        <taxon>Polyphaga</taxon>
        <taxon>Cucujiformia</taxon>
        <taxon>Chrysomeloidea</taxon>
        <taxon>Chrysomelidae</taxon>
        <taxon>Bruchinae</taxon>
        <taxon>Bruchini</taxon>
        <taxon>Callosobruchus</taxon>
    </lineage>
</organism>